<dbReference type="EMBL" id="SDMK01000001">
    <property type="protein sequence ID" value="RXS98156.1"/>
    <property type="molecule type" value="Genomic_DNA"/>
</dbReference>
<dbReference type="PANTHER" id="PTHR35848">
    <property type="entry name" value="OXALATE-BINDING PROTEIN"/>
    <property type="match status" value="1"/>
</dbReference>
<evidence type="ECO:0000313" key="4">
    <source>
        <dbReference type="EMBL" id="RXS98156.1"/>
    </source>
</evidence>
<dbReference type="PANTHER" id="PTHR35848:SF9">
    <property type="entry name" value="SLL1358 PROTEIN"/>
    <property type="match status" value="1"/>
</dbReference>
<dbReference type="InterPro" id="IPR014710">
    <property type="entry name" value="RmlC-like_jellyroll"/>
</dbReference>
<name>A0A4Q1SKE6_9BACT</name>
<dbReference type="OrthoDB" id="9806121at2"/>
<reference evidence="4 5" key="1">
    <citation type="journal article" date="2016" name="Int. J. Syst. Evol. Microbiol.">
        <title>Acidipila dinghuensis sp. nov., an acidobacterium isolated from forest soil.</title>
        <authorList>
            <person name="Jiang Y.W."/>
            <person name="Wang J."/>
            <person name="Chen M.H."/>
            <person name="Lv Y.Y."/>
            <person name="Qiu L.H."/>
        </authorList>
    </citation>
    <scope>NUCLEOTIDE SEQUENCE [LARGE SCALE GENOMIC DNA]</scope>
    <source>
        <strain evidence="4 5">DHOF10</strain>
    </source>
</reference>
<organism evidence="4 5">
    <name type="scientific">Silvibacterium dinghuense</name>
    <dbReference type="NCBI Taxonomy" id="1560006"/>
    <lineage>
        <taxon>Bacteria</taxon>
        <taxon>Pseudomonadati</taxon>
        <taxon>Acidobacteriota</taxon>
        <taxon>Terriglobia</taxon>
        <taxon>Terriglobales</taxon>
        <taxon>Acidobacteriaceae</taxon>
        <taxon>Silvibacterium</taxon>
    </lineage>
</organism>
<dbReference type="InterPro" id="IPR051610">
    <property type="entry name" value="GPI/OXD"/>
</dbReference>
<dbReference type="Gene3D" id="2.60.120.10">
    <property type="entry name" value="Jelly Rolls"/>
    <property type="match status" value="1"/>
</dbReference>
<dbReference type="Proteomes" id="UP000290253">
    <property type="component" value="Unassembled WGS sequence"/>
</dbReference>
<evidence type="ECO:0000256" key="1">
    <source>
        <dbReference type="ARBA" id="ARBA00022723"/>
    </source>
</evidence>
<comment type="caution">
    <text evidence="4">The sequence shown here is derived from an EMBL/GenBank/DDBJ whole genome shotgun (WGS) entry which is preliminary data.</text>
</comment>
<keyword evidence="5" id="KW-1185">Reference proteome</keyword>
<gene>
    <name evidence="4" type="ORF">ESZ00_04705</name>
</gene>
<accession>A0A4Q1SKE6</accession>
<dbReference type="AlphaFoldDB" id="A0A4Q1SKE6"/>
<dbReference type="InterPro" id="IPR011051">
    <property type="entry name" value="RmlC_Cupin_sf"/>
</dbReference>
<sequence>MPPGTAEQRHLHHRARQFFYVLAGEFTMELEDHLHRLTAGQGLEIVPGATHQARNESSADVRFLVISSPPSHGDREPAPASNSFLPERCAAGDEGATQRPGIDVSLKGFG</sequence>
<dbReference type="GO" id="GO:0046872">
    <property type="term" value="F:metal ion binding"/>
    <property type="evidence" value="ECO:0007669"/>
    <property type="project" value="UniProtKB-KW"/>
</dbReference>
<proteinExistence type="predicted"/>
<feature type="domain" description="Cupin type-2" evidence="3">
    <location>
        <begin position="1"/>
        <end position="66"/>
    </location>
</feature>
<keyword evidence="1" id="KW-0479">Metal-binding</keyword>
<feature type="region of interest" description="Disordered" evidence="2">
    <location>
        <begin position="67"/>
        <end position="110"/>
    </location>
</feature>
<evidence type="ECO:0000256" key="2">
    <source>
        <dbReference type="SAM" id="MobiDB-lite"/>
    </source>
</evidence>
<dbReference type="InterPro" id="IPR013096">
    <property type="entry name" value="Cupin_2"/>
</dbReference>
<evidence type="ECO:0000259" key="3">
    <source>
        <dbReference type="Pfam" id="PF07883"/>
    </source>
</evidence>
<dbReference type="Pfam" id="PF07883">
    <property type="entry name" value="Cupin_2"/>
    <property type="match status" value="1"/>
</dbReference>
<protein>
    <submittedName>
        <fullName evidence="4">Cupin domain-containing protein</fullName>
    </submittedName>
</protein>
<evidence type="ECO:0000313" key="5">
    <source>
        <dbReference type="Proteomes" id="UP000290253"/>
    </source>
</evidence>
<dbReference type="SUPFAM" id="SSF51182">
    <property type="entry name" value="RmlC-like cupins"/>
    <property type="match status" value="1"/>
</dbReference>